<dbReference type="EMBL" id="OA882560">
    <property type="protein sequence ID" value="CAD7275983.1"/>
    <property type="molecule type" value="Genomic_DNA"/>
</dbReference>
<sequence>MEKIEKLNDDGWRRLKRFLATEETSDGTEGTKRRRACNQEDAPETMETDMLKRMQRALEKRKKEAFEMITRIDTELVKHALMNVGERFVLDKEGTGKVQTLEIGKMRIHTGKFEDLMNLWEKQTTGDGREKEEDSDEEEKMDAEGSGEPNGAEERQMNMEVMDTHEEKKDENVRRPLRSTPIESRIDLRRLQEAFKVSNYVPEDLATYMRRVAENMGMTEEVLTELKGKVDLPIPGTVVQDFKFGTKRLKFPGPGRLQEAFKVSNYVPEDLATYMRRVAENMGMTEEVLTELKGKVDLPIPGTYAISGWAAVIGTGTYTAEEIKEKVYADLNLDDTFEFAQIYVRCGTNDIKEMCLRTEKMVVSNFRGFLTMYEDFMDKMATAFGVPIIAIGASPPNPTLGEDEGKTLDKDEEGLPVVPLTVQGRMNAVSDEARMQAGRTFQIKLYEELRSKIGIRQGAQGSPGWWALPTPIEYLIKYSRAYGKLKSFGHIAPRGLLKFARDHGMVIAFGLELLPGDKRYAVKSCSGKCAIWGEDGGVFFGIPPTQAHAHCGLTGPVGACEGGEDRFYDPERKGEAGDPFISTLTGKLEYDECFTTDMALYHPKRRDTKEGVCSGDVVKVRGLQYRTIVVFKTYKGCWVVGCGGRFFYPMEMLCVAERHEVSRRV</sequence>
<accession>A0A7R9BJ24</accession>
<proteinExistence type="predicted"/>
<evidence type="ECO:0000313" key="3">
    <source>
        <dbReference type="Proteomes" id="UP000678499"/>
    </source>
</evidence>
<feature type="region of interest" description="Disordered" evidence="1">
    <location>
        <begin position="120"/>
        <end position="155"/>
    </location>
</feature>
<evidence type="ECO:0000256" key="1">
    <source>
        <dbReference type="SAM" id="MobiDB-lite"/>
    </source>
</evidence>
<feature type="region of interest" description="Disordered" evidence="1">
    <location>
        <begin position="21"/>
        <end position="44"/>
    </location>
</feature>
<keyword evidence="3" id="KW-1185">Reference proteome</keyword>
<gene>
    <name evidence="2" type="ORF">NMOB1V02_LOCUS3766</name>
</gene>
<organism evidence="2">
    <name type="scientific">Notodromas monacha</name>
    <dbReference type="NCBI Taxonomy" id="399045"/>
    <lineage>
        <taxon>Eukaryota</taxon>
        <taxon>Metazoa</taxon>
        <taxon>Ecdysozoa</taxon>
        <taxon>Arthropoda</taxon>
        <taxon>Crustacea</taxon>
        <taxon>Oligostraca</taxon>
        <taxon>Ostracoda</taxon>
        <taxon>Podocopa</taxon>
        <taxon>Podocopida</taxon>
        <taxon>Cypridocopina</taxon>
        <taxon>Cypridoidea</taxon>
        <taxon>Cyprididae</taxon>
        <taxon>Notodromas</taxon>
    </lineage>
</organism>
<dbReference type="AlphaFoldDB" id="A0A7R9BJ24"/>
<dbReference type="Proteomes" id="UP000678499">
    <property type="component" value="Unassembled WGS sequence"/>
</dbReference>
<name>A0A7R9BJ24_9CRUS</name>
<reference evidence="2" key="1">
    <citation type="submission" date="2020-11" db="EMBL/GenBank/DDBJ databases">
        <authorList>
            <person name="Tran Van P."/>
        </authorList>
    </citation>
    <scope>NUCLEOTIDE SEQUENCE</scope>
</reference>
<dbReference type="EMBL" id="CAJPEX010000523">
    <property type="protein sequence ID" value="CAG0916135.1"/>
    <property type="molecule type" value="Genomic_DNA"/>
</dbReference>
<protein>
    <submittedName>
        <fullName evidence="2">Uncharacterized protein</fullName>
    </submittedName>
</protein>
<evidence type="ECO:0000313" key="2">
    <source>
        <dbReference type="EMBL" id="CAD7275983.1"/>
    </source>
</evidence>